<dbReference type="EMBL" id="CAJVPZ010011959">
    <property type="protein sequence ID" value="CAG8635158.1"/>
    <property type="molecule type" value="Genomic_DNA"/>
</dbReference>
<feature type="chain" id="PRO_5040301855" evidence="1">
    <location>
        <begin position="21"/>
        <end position="147"/>
    </location>
</feature>
<feature type="signal peptide" evidence="1">
    <location>
        <begin position="1"/>
        <end position="20"/>
    </location>
</feature>
<organism evidence="2 3">
    <name type="scientific">Racocetra fulgida</name>
    <dbReference type="NCBI Taxonomy" id="60492"/>
    <lineage>
        <taxon>Eukaryota</taxon>
        <taxon>Fungi</taxon>
        <taxon>Fungi incertae sedis</taxon>
        <taxon>Mucoromycota</taxon>
        <taxon>Glomeromycotina</taxon>
        <taxon>Glomeromycetes</taxon>
        <taxon>Diversisporales</taxon>
        <taxon>Gigasporaceae</taxon>
        <taxon>Racocetra</taxon>
    </lineage>
</organism>
<gene>
    <name evidence="2" type="ORF">RFULGI_LOCUS7869</name>
</gene>
<proteinExistence type="predicted"/>
<evidence type="ECO:0000313" key="2">
    <source>
        <dbReference type="EMBL" id="CAG8635158.1"/>
    </source>
</evidence>
<evidence type="ECO:0000313" key="3">
    <source>
        <dbReference type="Proteomes" id="UP000789396"/>
    </source>
</evidence>
<dbReference type="Proteomes" id="UP000789396">
    <property type="component" value="Unassembled WGS sequence"/>
</dbReference>
<keyword evidence="3" id="KW-1185">Reference proteome</keyword>
<sequence>MKQHYIYLLLLLAIFTTSNAFTYKDCPPYIQRNSTYLNITLISPQPPVAGKDVEITLNSEIANNLMDTDRIFVDLHQSDATYRYIQKVDIGTNHTFPIPSGNIEVMVKFTVPDQINVADLNISAVIGYWDSEDPRNRSLCVVCCSDQ</sequence>
<protein>
    <submittedName>
        <fullName evidence="2">8815_t:CDS:1</fullName>
    </submittedName>
</protein>
<name>A0A9N9DBG8_9GLOM</name>
<evidence type="ECO:0000256" key="1">
    <source>
        <dbReference type="SAM" id="SignalP"/>
    </source>
</evidence>
<keyword evidence="1" id="KW-0732">Signal</keyword>
<comment type="caution">
    <text evidence="2">The sequence shown here is derived from an EMBL/GenBank/DDBJ whole genome shotgun (WGS) entry which is preliminary data.</text>
</comment>
<accession>A0A9N9DBG8</accession>
<feature type="non-terminal residue" evidence="2">
    <location>
        <position position="147"/>
    </location>
</feature>
<reference evidence="2" key="1">
    <citation type="submission" date="2021-06" db="EMBL/GenBank/DDBJ databases">
        <authorList>
            <person name="Kallberg Y."/>
            <person name="Tangrot J."/>
            <person name="Rosling A."/>
        </authorList>
    </citation>
    <scope>NUCLEOTIDE SEQUENCE</scope>
    <source>
        <strain evidence="2">IN212</strain>
    </source>
</reference>
<dbReference type="OrthoDB" id="10510044at2759"/>
<dbReference type="AlphaFoldDB" id="A0A9N9DBG8"/>